<reference evidence="3 4" key="1">
    <citation type="submission" date="2019-01" db="EMBL/GenBank/DDBJ databases">
        <title>Lactibacter flavus gen. nov., sp. nov., a novel bacterium of the family Propionibacteriaceae isolated from raw milk and dairy products.</title>
        <authorList>
            <person name="Huptas C."/>
            <person name="Wenning M."/>
            <person name="Breitenwieser F."/>
            <person name="Doll E."/>
            <person name="Von Neubeck M."/>
            <person name="Busse H.-J."/>
            <person name="Scherer S."/>
        </authorList>
    </citation>
    <scope>NUCLEOTIDE SEQUENCE [LARGE SCALE GENOMIC DNA]</scope>
    <source>
        <strain evidence="3 4">DSM 22130</strain>
    </source>
</reference>
<dbReference type="AlphaFoldDB" id="A0A4Q9KLI6"/>
<evidence type="ECO:0000256" key="1">
    <source>
        <dbReference type="SAM" id="MobiDB-lite"/>
    </source>
</evidence>
<keyword evidence="4" id="KW-1185">Reference proteome</keyword>
<accession>A0A4Q9KLI6</accession>
<evidence type="ECO:0000259" key="2">
    <source>
        <dbReference type="Pfam" id="PF13810"/>
    </source>
</evidence>
<feature type="domain" description="DUF4185" evidence="2">
    <location>
        <begin position="247"/>
        <end position="592"/>
    </location>
</feature>
<dbReference type="InterPro" id="IPR025442">
    <property type="entry name" value="DUF4185"/>
</dbReference>
<protein>
    <submittedName>
        <fullName evidence="3">DUF4185 domain-containing protein</fullName>
    </submittedName>
</protein>
<dbReference type="OrthoDB" id="284233at2"/>
<name>A0A4Q9KLI6_PROTD</name>
<dbReference type="Proteomes" id="UP000291933">
    <property type="component" value="Unassembled WGS sequence"/>
</dbReference>
<evidence type="ECO:0000313" key="3">
    <source>
        <dbReference type="EMBL" id="TBT94519.1"/>
    </source>
</evidence>
<dbReference type="Pfam" id="PF13810">
    <property type="entry name" value="DUF4185"/>
    <property type="match status" value="1"/>
</dbReference>
<organism evidence="3 4">
    <name type="scientific">Propioniciclava tarda</name>
    <dbReference type="NCBI Taxonomy" id="433330"/>
    <lineage>
        <taxon>Bacteria</taxon>
        <taxon>Bacillati</taxon>
        <taxon>Actinomycetota</taxon>
        <taxon>Actinomycetes</taxon>
        <taxon>Propionibacteriales</taxon>
        <taxon>Propionibacteriaceae</taxon>
        <taxon>Propioniciclava</taxon>
    </lineage>
</organism>
<sequence length="608" mass="66397">MGPRSLLQGTVPADRRLRSLARVRRLEAVVLSPDGARLFHYHRDQTRPDRPWVRGELISDAAAGPGTIRQARGTLRQPGDLLVDVPENTADGPRIARYVRSFDDPGRRWRRLGDAAVPVGAQPDSADGWTGPPGAVAVAIARTTLAGLPAIGNVLSALPGGDGALALPTFDPGGEGWLQALVQEGASVYQWHRQEWGGRQRWVRASCLRFHPDDGFEVEDRPSIKLAQVTGERDSQPSAPDVTLSASESRSGVRGTDLGVRFDHAGRSFLLFGDTHWTARTRATRDAMGELTPAGPRGGLPGVTLHGTPLRIVGGAATSREYDVPLDAFSLDGELYCFFSSHHFQRHQVMGRSLLTRALDPDLPISGAARRRPISFAKVATFSDRFFVNVSVQVRGGRLYVWGSGSYRADDLRLAEFDLTSPALLGALAGESPWTRPQVGVRYWSGLRSDGTPRWSPHESDAAAVVLGAFGEVSVRWVDELDAYVLLAMDGPEDPVGKGVTLRSARQPWGPWSPRRRLFDWELSGKSYHDEASRFIRAHHRDDPVGDAMFGAQKTMTGAAYAPYLFDARREGSAIVLRYTLSTWNPYQVVLMEHRLSADAVRAISGAG</sequence>
<comment type="caution">
    <text evidence="3">The sequence shown here is derived from an EMBL/GenBank/DDBJ whole genome shotgun (WGS) entry which is preliminary data.</text>
</comment>
<feature type="region of interest" description="Disordered" evidence="1">
    <location>
        <begin position="228"/>
        <end position="257"/>
    </location>
</feature>
<gene>
    <name evidence="3" type="ORF">ET996_09970</name>
</gene>
<dbReference type="EMBL" id="SDMR01000012">
    <property type="protein sequence ID" value="TBT94519.1"/>
    <property type="molecule type" value="Genomic_DNA"/>
</dbReference>
<proteinExistence type="predicted"/>
<evidence type="ECO:0000313" key="4">
    <source>
        <dbReference type="Proteomes" id="UP000291933"/>
    </source>
</evidence>